<feature type="signal peptide" evidence="1">
    <location>
        <begin position="1"/>
        <end position="20"/>
    </location>
</feature>
<evidence type="ECO:0000313" key="2">
    <source>
        <dbReference type="EMBL" id="EDP97691.1"/>
    </source>
</evidence>
<evidence type="ECO:0008006" key="4">
    <source>
        <dbReference type="Google" id="ProtNLM"/>
    </source>
</evidence>
<dbReference type="AlphaFoldDB" id="A9DMF2"/>
<dbReference type="Proteomes" id="UP000002945">
    <property type="component" value="Unassembled WGS sequence"/>
</dbReference>
<gene>
    <name evidence="2" type="ORF">KAOT1_21052</name>
</gene>
<keyword evidence="3" id="KW-1185">Reference proteome</keyword>
<dbReference type="RefSeq" id="WP_007096739.1">
    <property type="nucleotide sequence ID" value="NZ_CP142125.1"/>
</dbReference>
<name>A9DMF2_9FLAO</name>
<evidence type="ECO:0000313" key="3">
    <source>
        <dbReference type="Proteomes" id="UP000002945"/>
    </source>
</evidence>
<dbReference type="STRING" id="391587.KAOT1_21052"/>
<keyword evidence="1" id="KW-0732">Signal</keyword>
<organism evidence="2 3">
    <name type="scientific">Kordia algicida OT-1</name>
    <dbReference type="NCBI Taxonomy" id="391587"/>
    <lineage>
        <taxon>Bacteria</taxon>
        <taxon>Pseudomonadati</taxon>
        <taxon>Bacteroidota</taxon>
        <taxon>Flavobacteriia</taxon>
        <taxon>Flavobacteriales</taxon>
        <taxon>Flavobacteriaceae</taxon>
        <taxon>Kordia</taxon>
    </lineage>
</organism>
<dbReference type="OrthoDB" id="1442364at2"/>
<sequence length="177" mass="19980">MMKKVVYIICFIVCFSCNNATQKSDNAIATEAVEEVSIDKDGLLDTETKLKDAIDDFSLNDVNAEIEDKLQANYEAVVLATKHPEFREAIKEQLADSDKFNVLLSDSIQSIEIKDIDFSSSVTSRNERVSTQKVSYTILINSKYTQKDSVLVVMKRSMIKIDEAVKVNTSFSFERID</sequence>
<feature type="chain" id="PRO_5002737614" description="Lipoprotein" evidence="1">
    <location>
        <begin position="21"/>
        <end position="177"/>
    </location>
</feature>
<dbReference type="EMBL" id="ABIB01000002">
    <property type="protein sequence ID" value="EDP97691.1"/>
    <property type="molecule type" value="Genomic_DNA"/>
</dbReference>
<dbReference type="HOGENOM" id="CLU_1515990_0_0_10"/>
<reference evidence="2 3" key="1">
    <citation type="journal article" date="2011" name="J. Bacteriol.">
        <title>Genome sequence of the algicidal bacterium Kordia algicida OT-1.</title>
        <authorList>
            <person name="Lee H.S."/>
            <person name="Kang S.G."/>
            <person name="Kwon K.K."/>
            <person name="Lee J.H."/>
            <person name="Kim S.J."/>
        </authorList>
    </citation>
    <scope>NUCLEOTIDE SEQUENCE [LARGE SCALE GENOMIC DNA]</scope>
    <source>
        <strain evidence="2 3">OT-1</strain>
    </source>
</reference>
<comment type="caution">
    <text evidence="2">The sequence shown here is derived from an EMBL/GenBank/DDBJ whole genome shotgun (WGS) entry which is preliminary data.</text>
</comment>
<accession>A9DMF2</accession>
<protein>
    <recommendedName>
        <fullName evidence="4">Lipoprotein</fullName>
    </recommendedName>
</protein>
<proteinExistence type="predicted"/>
<evidence type="ECO:0000256" key="1">
    <source>
        <dbReference type="SAM" id="SignalP"/>
    </source>
</evidence>